<dbReference type="EMBL" id="AF303741">
    <property type="protein sequence ID" value="AAK82316.1"/>
    <property type="molecule type" value="Genomic_DNA"/>
</dbReference>
<reference evidence="1 2" key="15">
    <citation type="journal article" date="2001" name="Virology">
        <title>Analysis of the first complete DNA sequence of an invertebrate iridovirus: coding strategy of the genome of Chilo iridescent virus.</title>
        <authorList>
            <person name="Jakob N.J."/>
            <person name="Muller K."/>
            <person name="Bahr U."/>
            <person name="Darai G."/>
        </authorList>
    </citation>
    <scope>NUCLEOTIDE SEQUENCE [LARGE SCALE GENOMIC DNA]</scope>
</reference>
<protein>
    <submittedName>
        <fullName evidence="1">456R</fullName>
    </submittedName>
</protein>
<reference evidence="1 2" key="9">
    <citation type="journal article" date="1994" name="J. Gen. Virol.">
        <title>Insect iridescent virus type 6 encodes a polypeptide related to the largest subunit of eukaryotic RNA polymerase II.</title>
        <authorList>
            <person name="Schnitzler P."/>
            <person name="Sonntag K.C."/>
            <person name="Muller M."/>
            <person name="Janssen W."/>
            <person name="Bugert J.J."/>
            <person name="Koonin E.V."/>
            <person name="Darai G."/>
        </authorList>
    </citation>
    <scope>NUCLEOTIDE SEQUENCE [LARGE SCALE GENOMIC DNA]</scope>
</reference>
<reference evidence="1 2" key="7">
    <citation type="journal article" date="1993" name="J. Gen. Virol.">
        <title>Identification of the gene encoding the major capsid protein of insect iridescent virus type 6 by polymerase chain reaction.</title>
        <authorList>
            <person name="Stohwasser R."/>
            <person name="Raab K."/>
            <person name="Schnitzler P."/>
            <person name="Janssen W."/>
            <person name="Darai G."/>
        </authorList>
    </citation>
    <scope>NUCLEOTIDE SEQUENCE [LARGE SCALE GENOMIC DNA]</scope>
</reference>
<organismHost>
    <name type="scientific">Acheta domesticus</name>
    <name type="common">House cricket</name>
    <dbReference type="NCBI Taxonomy" id="6997"/>
</organismHost>
<dbReference type="GeneID" id="1733325"/>
<reference evidence="1 2" key="11">
    <citation type="journal article" date="1994" name="Virus Genes">
        <title>Chilo iridescent virus encodes a putative helicase belonging to a distinct family within the "DEAD/H" superfamily: implications for the evolution of large DNA viruses.</title>
        <authorList>
            <person name="Sonntag K.C."/>
            <person name="Schnitzler P."/>
            <person name="Koonin E.V."/>
            <person name="Darai G."/>
        </authorList>
    </citation>
    <scope>NUCLEOTIDE SEQUENCE [LARGE SCALE GENOMIC DNA]</scope>
</reference>
<reference evidence="1 2" key="6">
    <citation type="journal article" date="1992" name="Virus Genes">
        <title>Characterization of the third origin of DNA replication of the genome of insect iridescent virus type 6.</title>
        <authorList>
            <person name="Sonntag K.C."/>
            <person name="Darai G."/>
        </authorList>
    </citation>
    <scope>NUCLEOTIDE SEQUENCE [LARGE SCALE GENOMIC DNA]</scope>
</reference>
<reference evidence="1 2" key="2">
    <citation type="journal article" date="1986" name="Med. Microbiol. Immunol.">
        <title>Insect iridescent virus type 6 induced toxic degenerative hepatitis in mice.</title>
        <authorList>
            <person name="Lorbacher de Ruiz H."/>
            <person name="Gelderblom H."/>
            <person name="Hofmann W."/>
            <person name="Darai G."/>
        </authorList>
    </citation>
    <scope>NUCLEOTIDE SEQUENCE [LARGE SCALE GENOMIC DNA]</scope>
</reference>
<evidence type="ECO:0000313" key="2">
    <source>
        <dbReference type="Proteomes" id="UP000001359"/>
    </source>
</evidence>
<name>Q91F70_IIV6</name>
<reference evidence="1 2" key="5">
    <citation type="journal article" date="1992" name="Virus Genes">
        <title>Identification and mapping of origins of DNA replication within the DNA sequences of the genome of insect iridescent virus type 6.</title>
        <authorList>
            <person name="Handermann M."/>
            <person name="Schnitzler P."/>
            <person name="Rosen-Wolff A."/>
            <person name="Raab K."/>
            <person name="Sonntag K.C."/>
            <person name="Darai G."/>
        </authorList>
    </citation>
    <scope>NUCLEOTIDE SEQUENCE [LARGE SCALE GENOMIC DNA]</scope>
</reference>
<organismHost>
    <name type="scientific">Spodoptera frugiperda</name>
    <name type="common">Fall armyworm</name>
    <dbReference type="NCBI Taxonomy" id="7108"/>
</organismHost>
<reference evidence="1 2" key="8">
    <citation type="journal article" date="1994" name="Intervirology">
        <title>Identification of the primary structure and the coding capacity of the genome of insect iridescent virus type 6 between the genome coordinates 0.310 and 0.347 (7990 bp).</title>
        <authorList>
            <person name="Sonntag K.C."/>
            <person name="Schnitzler P."/>
            <person name="Janssen W."/>
            <person name="Darai G."/>
        </authorList>
    </citation>
    <scope>NUCLEOTIDE SEQUENCE [LARGE SCALE GENOMIC DNA]</scope>
</reference>
<dbReference type="Proteomes" id="UP000001359">
    <property type="component" value="Segment"/>
</dbReference>
<reference evidence="1 2" key="14">
    <citation type="journal article" date="1999" name="Virus Genes">
        <title>Identification of a gene cluster within the genome of Chilo iridescent virus encoding enzymes involved in viral DNA replication and processing.</title>
        <authorList>
            <person name="Muller K."/>
            <person name="Tidona C.A."/>
            <person name="Darai G."/>
        </authorList>
    </citation>
    <scope>NUCLEOTIDE SEQUENCE [LARGE SCALE GENOMIC DNA]</scope>
</reference>
<evidence type="ECO:0000313" key="1">
    <source>
        <dbReference type="EMBL" id="AAK82316.1"/>
    </source>
</evidence>
<reference evidence="1 2" key="10">
    <citation type="journal article" date="1994" name="Nucleic Acids Res.">
        <title>Identification of genes encoding zinc finger proteins, non-histone chromosomal HMG protein homologue, and a putative GTP phosphohydrolase in the genome of Chilo iridescent virus.</title>
        <authorList>
            <person name="Schnitzler P."/>
            <person name="Hug M."/>
            <person name="Handermann M."/>
            <person name="Janssen W."/>
            <person name="Koonin E.V."/>
            <person name="Delius H."/>
            <person name="Darai C."/>
        </authorList>
    </citation>
    <scope>NUCLEOTIDE SEQUENCE [LARGE SCALE GENOMIC DNA]</scope>
</reference>
<organismHost>
    <name type="scientific">Gryllus bimaculatus</name>
    <name type="common">Two-spotted cricket</name>
    <dbReference type="NCBI Taxonomy" id="6999"/>
</organismHost>
<accession>Q91F70</accession>
<reference evidence="1 2" key="12">
    <citation type="journal article" date="1997" name="Virus Genes">
        <title>The DNA sequence of Chilo iridescent virus between the genome coordinates 0.101 and 0.391; similarities in coding strategy between insect and vertebrate iridoviruses.</title>
        <authorList>
            <person name="Bahr U."/>
            <person name="Tidona C.A."/>
            <person name="Darai G."/>
        </authorList>
    </citation>
    <scope>NUCLEOTIDE SEQUENCE [LARGE SCALE GENOMIC DNA]</scope>
</reference>
<reference evidence="1 2" key="3">
    <citation type="journal article" date="1987" name="Virology">
        <title>Molecular cloning and physical mapping of the genome of insect iridescent virus type 6: further evidence for circular permutation of the viral genome.</title>
        <authorList>
            <person name="Schnitzler P."/>
            <person name="Soltau J.B."/>
            <person name="Fischer M."/>
            <person name="Reisner H."/>
            <person name="Scholz J."/>
            <person name="Delius H."/>
            <person name="Darai G."/>
        </authorList>
    </citation>
    <scope>NUCLEOTIDE SEQUENCE [LARGE SCALE GENOMIC DNA]</scope>
</reference>
<dbReference type="RefSeq" id="NP_149919.1">
    <property type="nucleotide sequence ID" value="NC_003038.1"/>
</dbReference>
<organism evidence="1 2">
    <name type="scientific">Invertebrate iridescent virus 6</name>
    <name type="common">IIV-6</name>
    <name type="synonym">Chilo iridescent virus</name>
    <dbReference type="NCBI Taxonomy" id="176652"/>
    <lineage>
        <taxon>Viruses</taxon>
        <taxon>Varidnaviria</taxon>
        <taxon>Bamfordvirae</taxon>
        <taxon>Nucleocytoviricota</taxon>
        <taxon>Megaviricetes</taxon>
        <taxon>Pimascovirales</taxon>
        <taxon>Pimascovirales incertae sedis</taxon>
        <taxon>Iridoviridae</taxon>
        <taxon>Betairidovirinae</taxon>
        <taxon>Iridovirus</taxon>
        <taxon>Iridovirus chilo1</taxon>
    </lineage>
</organism>
<proteinExistence type="predicted"/>
<organismHost>
    <name type="scientific">Gryllus campestris</name>
    <dbReference type="NCBI Taxonomy" id="58607"/>
</organismHost>
<reference evidence="1 2" key="13">
    <citation type="journal article" date="1998" name="Virus Genes">
        <title>Identification of a thymidylate synthase gene within the genome of Chilo iridescent virus.</title>
        <authorList>
            <person name="Muller K."/>
            <person name="Tidona C.A."/>
            <person name="Bahr U."/>
            <person name="Darai G."/>
        </authorList>
    </citation>
    <scope>NUCLEOTIDE SEQUENCE [LARGE SCALE GENOMIC DNA]</scope>
</reference>
<keyword evidence="2" id="KW-1185">Reference proteome</keyword>
<organismHost>
    <name type="scientific">Chilo suppressalis</name>
    <name type="common">Asiatic rice borer moth</name>
    <dbReference type="NCBI Taxonomy" id="168631"/>
</organismHost>
<dbReference type="KEGG" id="vg:1733325"/>
<sequence>MGKKLYFKAFQVCQNQIQLQDFLNIKVEMLLKLQIKMGLYHIELLNNF</sequence>
<reference evidence="1 2" key="4">
    <citation type="journal article" date="1988" name="Virology">
        <title>Identification and characterization of the repetitive DNA element in the genome of insect iridescent virus type 6.</title>
        <authorList>
            <person name="Fischer M."/>
            <person name="Schnitzler P."/>
            <person name="Delius H."/>
            <person name="Darai G."/>
        </authorList>
    </citation>
    <scope>NUCLEOTIDE SEQUENCE [LARGE SCALE GENOMIC DNA]</scope>
</reference>
<reference evidence="1 2" key="1">
    <citation type="journal article" date="1984" name="J. Virol.">
        <title>DNA analysis of insect iridescent virus 6: evidence for circular permutation and terminal redundancy.</title>
        <authorList>
            <person name="Delius H."/>
            <person name="Darai G."/>
            <person name="Fluegel R.M."/>
        </authorList>
    </citation>
    <scope>NUCLEOTIDE SEQUENCE [LARGE SCALE GENOMIC DNA]</scope>
</reference>